<feature type="non-terminal residue" evidence="1">
    <location>
        <position position="54"/>
    </location>
</feature>
<evidence type="ECO:0000313" key="1">
    <source>
        <dbReference type="EMBL" id="SYV92862.1"/>
    </source>
</evidence>
<accession>A0A3B0P7A1</accession>
<organism evidence="1 2">
    <name type="scientific">Mycoplasmopsis synoviae</name>
    <name type="common">Mycoplasma synoviae</name>
    <dbReference type="NCBI Taxonomy" id="2109"/>
    <lineage>
        <taxon>Bacteria</taxon>
        <taxon>Bacillati</taxon>
        <taxon>Mycoplasmatota</taxon>
        <taxon>Mycoplasmoidales</taxon>
        <taxon>Metamycoplasmataceae</taxon>
        <taxon>Mycoplasmopsis</taxon>
    </lineage>
</organism>
<sequence>MSTKYKYLVDKDGKDVVMTDPSKLIRVLDVNGNLIDKKYKPQLTDKQLVEGYKW</sequence>
<name>A0A3B0P7A1_MYCSY</name>
<gene>
    <name evidence="1" type="ORF">NCTC10124_00589</name>
</gene>
<dbReference type="AlphaFoldDB" id="A0A3B0P7A1"/>
<reference evidence="2" key="1">
    <citation type="submission" date="2018-06" db="EMBL/GenBank/DDBJ databases">
        <authorList>
            <consortium name="Pathogen Informatics"/>
        </authorList>
    </citation>
    <scope>NUCLEOTIDE SEQUENCE [LARGE SCALE GENOMIC DNA]</scope>
    <source>
        <strain evidence="2">NCTC10124</strain>
    </source>
</reference>
<dbReference type="Proteomes" id="UP000259328">
    <property type="component" value="Chromosome"/>
</dbReference>
<dbReference type="EMBL" id="LS991953">
    <property type="protein sequence ID" value="SYV92862.1"/>
    <property type="molecule type" value="Genomic_DNA"/>
</dbReference>
<protein>
    <submittedName>
        <fullName evidence="1">Uncharacterized protein</fullName>
    </submittedName>
</protein>
<evidence type="ECO:0000313" key="2">
    <source>
        <dbReference type="Proteomes" id="UP000259328"/>
    </source>
</evidence>
<proteinExistence type="predicted"/>